<gene>
    <name evidence="2" type="ORF">P7K49_014968</name>
</gene>
<dbReference type="Proteomes" id="UP001266305">
    <property type="component" value="Unassembled WGS sequence"/>
</dbReference>
<comment type="caution">
    <text evidence="2">The sequence shown here is derived from an EMBL/GenBank/DDBJ whole genome shotgun (WGS) entry which is preliminary data.</text>
</comment>
<protein>
    <submittedName>
        <fullName evidence="2">Uncharacterized protein</fullName>
    </submittedName>
</protein>
<accession>A0ABQ9V7X0</accession>
<evidence type="ECO:0000313" key="2">
    <source>
        <dbReference type="EMBL" id="KAK2105454.1"/>
    </source>
</evidence>
<sequence>MESLAPPEPWSPKSCEEVEITSKGMADIVLDRWGHPKYRLAKAMIKAKEKLRTMDGSPSAAGGRMSSTDLELMLESGKLGPGPREGDYKSALAREGLGTSPSPVQCGRASF</sequence>
<keyword evidence="3" id="KW-1185">Reference proteome</keyword>
<proteinExistence type="predicted"/>
<name>A0ABQ9V7X0_SAGOE</name>
<evidence type="ECO:0000313" key="3">
    <source>
        <dbReference type="Proteomes" id="UP001266305"/>
    </source>
</evidence>
<reference evidence="2 3" key="1">
    <citation type="submission" date="2023-05" db="EMBL/GenBank/DDBJ databases">
        <title>B98-5 Cell Line De Novo Hybrid Assembly: An Optical Mapping Approach.</title>
        <authorList>
            <person name="Kananen K."/>
            <person name="Auerbach J.A."/>
            <person name="Kautto E."/>
            <person name="Blachly J.S."/>
        </authorList>
    </citation>
    <scope>NUCLEOTIDE SEQUENCE [LARGE SCALE GENOMIC DNA]</scope>
    <source>
        <strain evidence="2">B95-8</strain>
        <tissue evidence="2">Cell line</tissue>
    </source>
</reference>
<evidence type="ECO:0000256" key="1">
    <source>
        <dbReference type="SAM" id="MobiDB-lite"/>
    </source>
</evidence>
<dbReference type="EMBL" id="JASSZA010000007">
    <property type="protein sequence ID" value="KAK2105454.1"/>
    <property type="molecule type" value="Genomic_DNA"/>
</dbReference>
<organism evidence="2 3">
    <name type="scientific">Saguinus oedipus</name>
    <name type="common">Cotton-top tamarin</name>
    <name type="synonym">Oedipomidas oedipus</name>
    <dbReference type="NCBI Taxonomy" id="9490"/>
    <lineage>
        <taxon>Eukaryota</taxon>
        <taxon>Metazoa</taxon>
        <taxon>Chordata</taxon>
        <taxon>Craniata</taxon>
        <taxon>Vertebrata</taxon>
        <taxon>Euteleostomi</taxon>
        <taxon>Mammalia</taxon>
        <taxon>Eutheria</taxon>
        <taxon>Euarchontoglires</taxon>
        <taxon>Primates</taxon>
        <taxon>Haplorrhini</taxon>
        <taxon>Platyrrhini</taxon>
        <taxon>Cebidae</taxon>
        <taxon>Callitrichinae</taxon>
        <taxon>Saguinus</taxon>
    </lineage>
</organism>
<feature type="region of interest" description="Disordered" evidence="1">
    <location>
        <begin position="75"/>
        <end position="111"/>
    </location>
</feature>